<dbReference type="EMBL" id="JABWUV010000006">
    <property type="protein sequence ID" value="KAF6349279.1"/>
    <property type="molecule type" value="Genomic_DNA"/>
</dbReference>
<organism evidence="2 3">
    <name type="scientific">Myotis myotis</name>
    <name type="common">Greater mouse-eared bat</name>
    <name type="synonym">Vespertilio myotis</name>
    <dbReference type="NCBI Taxonomy" id="51298"/>
    <lineage>
        <taxon>Eukaryota</taxon>
        <taxon>Metazoa</taxon>
        <taxon>Chordata</taxon>
        <taxon>Craniata</taxon>
        <taxon>Vertebrata</taxon>
        <taxon>Euteleostomi</taxon>
        <taxon>Mammalia</taxon>
        <taxon>Eutheria</taxon>
        <taxon>Laurasiatheria</taxon>
        <taxon>Chiroptera</taxon>
        <taxon>Yangochiroptera</taxon>
        <taxon>Vespertilionidae</taxon>
        <taxon>Myotis</taxon>
    </lineage>
</organism>
<reference evidence="2 3" key="1">
    <citation type="journal article" date="2020" name="Nature">
        <title>Six reference-quality genomes reveal evolution of bat adaptations.</title>
        <authorList>
            <person name="Jebb D."/>
            <person name="Huang Z."/>
            <person name="Pippel M."/>
            <person name="Hughes G.M."/>
            <person name="Lavrichenko K."/>
            <person name="Devanna P."/>
            <person name="Winkler S."/>
            <person name="Jermiin L.S."/>
            <person name="Skirmuntt E.C."/>
            <person name="Katzourakis A."/>
            <person name="Burkitt-Gray L."/>
            <person name="Ray D.A."/>
            <person name="Sullivan K.A.M."/>
            <person name="Roscito J.G."/>
            <person name="Kirilenko B.M."/>
            <person name="Davalos L.M."/>
            <person name="Corthals A.P."/>
            <person name="Power M.L."/>
            <person name="Jones G."/>
            <person name="Ransome R.D."/>
            <person name="Dechmann D.K.N."/>
            <person name="Locatelli A.G."/>
            <person name="Puechmaille S.J."/>
            <person name="Fedrigo O."/>
            <person name="Jarvis E.D."/>
            <person name="Hiller M."/>
            <person name="Vernes S.C."/>
            <person name="Myers E.W."/>
            <person name="Teeling E.C."/>
        </authorList>
    </citation>
    <scope>NUCLEOTIDE SEQUENCE [LARGE SCALE GENOMIC DNA]</scope>
    <source>
        <strain evidence="2">MMyoMyo1</strain>
        <tissue evidence="2">Flight muscle</tissue>
    </source>
</reference>
<evidence type="ECO:0000313" key="2">
    <source>
        <dbReference type="EMBL" id="KAF6349279.1"/>
    </source>
</evidence>
<accession>A0A7J7XHX6</accession>
<comment type="caution">
    <text evidence="2">The sequence shown here is derived from an EMBL/GenBank/DDBJ whole genome shotgun (WGS) entry which is preliminary data.</text>
</comment>
<sequence length="143" mass="15232">MTVGLQYVRDGGNNTKPTPEPRGVGPVNTGTLRRGVPHAQPQVLSAAQSSALQERVCAFLTPPPSRLLTVADHTGKPCLTQNKRRALASGVYIPWNIVGPPDLTSRHFTGGGCITDKPSMFPAPFPRQPVCAGPLRGETNMQP</sequence>
<evidence type="ECO:0000256" key="1">
    <source>
        <dbReference type="SAM" id="MobiDB-lite"/>
    </source>
</evidence>
<proteinExistence type="predicted"/>
<evidence type="ECO:0000313" key="3">
    <source>
        <dbReference type="Proteomes" id="UP000527355"/>
    </source>
</evidence>
<name>A0A7J7XHX6_MYOMY</name>
<dbReference type="Proteomes" id="UP000527355">
    <property type="component" value="Unassembled WGS sequence"/>
</dbReference>
<gene>
    <name evidence="2" type="ORF">mMyoMyo1_011819</name>
</gene>
<dbReference type="AlphaFoldDB" id="A0A7J7XHX6"/>
<feature type="region of interest" description="Disordered" evidence="1">
    <location>
        <begin position="1"/>
        <end position="27"/>
    </location>
</feature>
<protein>
    <submittedName>
        <fullName evidence="2">Uncharacterized protein</fullName>
    </submittedName>
</protein>
<keyword evidence="3" id="KW-1185">Reference proteome</keyword>